<gene>
    <name evidence="1" type="ORF">H5410_020241</name>
</gene>
<keyword evidence="2" id="KW-1185">Reference proteome</keyword>
<sequence length="101" mass="11663">MEIKHVVEVSGKEELGKSRDFWIFMKEKGLIDDRHSCMTITFDSRLVRRVLMSPTSWRRTDAESADTQVALGVSALAWRDSFLCHLSFTRTYPILEKVLVS</sequence>
<protein>
    <submittedName>
        <fullName evidence="1">Uncharacterized protein</fullName>
    </submittedName>
</protein>
<proteinExistence type="predicted"/>
<dbReference type="AlphaFoldDB" id="A0A9J5ZAM8"/>
<comment type="caution">
    <text evidence="1">The sequence shown here is derived from an EMBL/GenBank/DDBJ whole genome shotgun (WGS) entry which is preliminary data.</text>
</comment>
<organism evidence="1 2">
    <name type="scientific">Solanum commersonii</name>
    <name type="common">Commerson's wild potato</name>
    <name type="synonym">Commerson's nightshade</name>
    <dbReference type="NCBI Taxonomy" id="4109"/>
    <lineage>
        <taxon>Eukaryota</taxon>
        <taxon>Viridiplantae</taxon>
        <taxon>Streptophyta</taxon>
        <taxon>Embryophyta</taxon>
        <taxon>Tracheophyta</taxon>
        <taxon>Spermatophyta</taxon>
        <taxon>Magnoliopsida</taxon>
        <taxon>eudicotyledons</taxon>
        <taxon>Gunneridae</taxon>
        <taxon>Pentapetalae</taxon>
        <taxon>asterids</taxon>
        <taxon>lamiids</taxon>
        <taxon>Solanales</taxon>
        <taxon>Solanaceae</taxon>
        <taxon>Solanoideae</taxon>
        <taxon>Solaneae</taxon>
        <taxon>Solanum</taxon>
    </lineage>
</organism>
<accession>A0A9J5ZAM8</accession>
<dbReference type="Proteomes" id="UP000824120">
    <property type="component" value="Chromosome 4"/>
</dbReference>
<evidence type="ECO:0000313" key="2">
    <source>
        <dbReference type="Proteomes" id="UP000824120"/>
    </source>
</evidence>
<evidence type="ECO:0000313" key="1">
    <source>
        <dbReference type="EMBL" id="KAG5608960.1"/>
    </source>
</evidence>
<dbReference type="EMBL" id="JACXVP010000004">
    <property type="protein sequence ID" value="KAG5608960.1"/>
    <property type="molecule type" value="Genomic_DNA"/>
</dbReference>
<reference evidence="1 2" key="1">
    <citation type="submission" date="2020-09" db="EMBL/GenBank/DDBJ databases">
        <title>De no assembly of potato wild relative species, Solanum commersonii.</title>
        <authorList>
            <person name="Cho K."/>
        </authorList>
    </citation>
    <scope>NUCLEOTIDE SEQUENCE [LARGE SCALE GENOMIC DNA]</scope>
    <source>
        <strain evidence="1">LZ3.2</strain>
        <tissue evidence="1">Leaf</tissue>
    </source>
</reference>
<name>A0A9J5ZAM8_SOLCO</name>